<reference evidence="1" key="1">
    <citation type="submission" date="2021-01" db="EMBL/GenBank/DDBJ databases">
        <authorList>
            <person name="Corre E."/>
            <person name="Pelletier E."/>
            <person name="Niang G."/>
            <person name="Scheremetjew M."/>
            <person name="Finn R."/>
            <person name="Kale V."/>
            <person name="Holt S."/>
            <person name="Cochrane G."/>
            <person name="Meng A."/>
            <person name="Brown T."/>
            <person name="Cohen L."/>
        </authorList>
    </citation>
    <scope>NUCLEOTIDE SEQUENCE</scope>
    <source>
        <strain evidence="1">UTEX LB 985</strain>
    </source>
</reference>
<organism evidence="1">
    <name type="scientific">Haptolina brevifila</name>
    <dbReference type="NCBI Taxonomy" id="156173"/>
    <lineage>
        <taxon>Eukaryota</taxon>
        <taxon>Haptista</taxon>
        <taxon>Haptophyta</taxon>
        <taxon>Prymnesiophyceae</taxon>
        <taxon>Prymnesiales</taxon>
        <taxon>Prymnesiaceae</taxon>
        <taxon>Haptolina</taxon>
    </lineage>
</organism>
<sequence length="179" mass="19234">MNETSRPDPRWYHSSGGVRWDHMYMRADPSGGYIGYVVSAPLNASAFAPTWPGVMRSEDGIAWKAHAPLNVSWGGMVPQGIEEGGVEKLTLSDGSSRFFLIGGQGGHGSCYSMWAFSSARSDAGFSPVQHRFRLSGGGGPRQGWGNCYMNGALAVWARGPNKELLLSQYMTARGGSAAR</sequence>
<name>A0A7S2BK82_9EUKA</name>
<dbReference type="EMBL" id="HBGU01004030">
    <property type="protein sequence ID" value="CAD9399050.1"/>
    <property type="molecule type" value="Transcribed_RNA"/>
</dbReference>
<dbReference type="AlphaFoldDB" id="A0A7S2BK82"/>
<proteinExistence type="predicted"/>
<evidence type="ECO:0000313" key="1">
    <source>
        <dbReference type="EMBL" id="CAD9399050.1"/>
    </source>
</evidence>
<accession>A0A7S2BK82</accession>
<protein>
    <submittedName>
        <fullName evidence="1">Uncharacterized protein</fullName>
    </submittedName>
</protein>
<gene>
    <name evidence="1" type="ORF">CBRE1094_LOCUS2170</name>
</gene>